<dbReference type="Proteomes" id="UP000240530">
    <property type="component" value="Unassembled WGS sequence"/>
</dbReference>
<dbReference type="EMBL" id="PYNS01000013">
    <property type="protein sequence ID" value="PSV10255.1"/>
    <property type="molecule type" value="Genomic_DNA"/>
</dbReference>
<dbReference type="GO" id="GO:0003842">
    <property type="term" value="F:L-glutamate gamma-semialdehyde dehydrogenase activity"/>
    <property type="evidence" value="ECO:0007669"/>
    <property type="project" value="TreeGrafter"/>
</dbReference>
<dbReference type="InterPro" id="IPR016162">
    <property type="entry name" value="Ald_DH_N"/>
</dbReference>
<dbReference type="SUPFAM" id="SSF53720">
    <property type="entry name" value="ALDH-like"/>
    <property type="match status" value="1"/>
</dbReference>
<evidence type="ECO:0000313" key="4">
    <source>
        <dbReference type="EMBL" id="PSV10255.1"/>
    </source>
</evidence>
<protein>
    <submittedName>
        <fullName evidence="4">Proline dehydrogenase</fullName>
    </submittedName>
</protein>
<evidence type="ECO:0000256" key="2">
    <source>
        <dbReference type="ARBA" id="ARBA00023027"/>
    </source>
</evidence>
<dbReference type="PANTHER" id="PTHR42862">
    <property type="entry name" value="DELTA-1-PYRROLINE-5-CARBOXYLATE DEHYDROGENASE 1, ISOFORM A-RELATED"/>
    <property type="match status" value="1"/>
</dbReference>
<dbReference type="RefSeq" id="WP_107185264.1">
    <property type="nucleotide sequence ID" value="NZ_PYNS01000013.1"/>
</dbReference>
<keyword evidence="1" id="KW-0560">Oxidoreductase</keyword>
<sequence>MMHAQQQISLSTKVQKSLRGSIFAASIWNDLDFETRIAILRRWAKSLDKLSAMMVNFQCTNAQEMVTTPHVMPGPTGESNTLYCIGRGVVVVTANDDVANHVVIAQIAAALVCGNSVMLCLSPDHPLKAGVILSQLAQAGAIANVLTVIESHDFEPLIQSEDVVAVAYSGSAARALEIGRQLAAREGQLAQLVAETDVVNLPIIGSQSYCLRFITERTRTINITAVGGNATLLELGCGEAS</sequence>
<dbReference type="AlphaFoldDB" id="A0A2T3KU27"/>
<dbReference type="PANTHER" id="PTHR42862:SF1">
    <property type="entry name" value="DELTA-1-PYRROLINE-5-CARBOXYLATE DEHYDROGENASE 2, ISOFORM A-RELATED"/>
    <property type="match status" value="1"/>
</dbReference>
<evidence type="ECO:0000313" key="5">
    <source>
        <dbReference type="Proteomes" id="UP000240530"/>
    </source>
</evidence>
<proteinExistence type="predicted"/>
<comment type="caution">
    <text evidence="4">The sequence shown here is derived from an EMBL/GenBank/DDBJ whole genome shotgun (WGS) entry which is preliminary data.</text>
</comment>
<dbReference type="InterPro" id="IPR016161">
    <property type="entry name" value="Ald_DH/histidinol_DH"/>
</dbReference>
<dbReference type="InterPro" id="IPR015590">
    <property type="entry name" value="Aldehyde_DH_dom"/>
</dbReference>
<dbReference type="GO" id="GO:0010133">
    <property type="term" value="P:L-proline catabolic process to L-glutamate"/>
    <property type="evidence" value="ECO:0007669"/>
    <property type="project" value="TreeGrafter"/>
</dbReference>
<gene>
    <name evidence="4" type="ORF">C0W93_12415</name>
</gene>
<name>A0A2T3KU27_PHOLD</name>
<evidence type="ECO:0000259" key="3">
    <source>
        <dbReference type="Pfam" id="PF00171"/>
    </source>
</evidence>
<dbReference type="Gene3D" id="3.40.605.10">
    <property type="entry name" value="Aldehyde Dehydrogenase, Chain A, domain 1"/>
    <property type="match status" value="1"/>
</dbReference>
<accession>A0A2T3KU27</accession>
<dbReference type="Pfam" id="PF00171">
    <property type="entry name" value="Aldedh"/>
    <property type="match status" value="1"/>
</dbReference>
<reference evidence="4 5" key="1">
    <citation type="submission" date="2018-03" db="EMBL/GenBank/DDBJ databases">
        <title>Whole genome sequencing of Histamine producing bacteria.</title>
        <authorList>
            <person name="Butler K."/>
        </authorList>
    </citation>
    <scope>NUCLEOTIDE SEQUENCE [LARGE SCALE GENOMIC DNA]</scope>
    <source>
        <strain evidence="4 5">Res.4.1</strain>
    </source>
</reference>
<feature type="domain" description="Aldehyde dehydrogenase" evidence="3">
    <location>
        <begin position="70"/>
        <end position="201"/>
    </location>
</feature>
<keyword evidence="2" id="KW-0520">NAD</keyword>
<dbReference type="InterPro" id="IPR050485">
    <property type="entry name" value="Proline_metab_enzyme"/>
</dbReference>
<evidence type="ECO:0000256" key="1">
    <source>
        <dbReference type="ARBA" id="ARBA00023002"/>
    </source>
</evidence>
<dbReference type="GO" id="GO:0009898">
    <property type="term" value="C:cytoplasmic side of plasma membrane"/>
    <property type="evidence" value="ECO:0007669"/>
    <property type="project" value="TreeGrafter"/>
</dbReference>
<organism evidence="4 5">
    <name type="scientific">Photobacterium leiognathi subsp. mandapamensis</name>
    <name type="common">Photobacterium mandapamensis</name>
    <dbReference type="NCBI Taxonomy" id="48408"/>
    <lineage>
        <taxon>Bacteria</taxon>
        <taxon>Pseudomonadati</taxon>
        <taxon>Pseudomonadota</taxon>
        <taxon>Gammaproteobacteria</taxon>
        <taxon>Vibrionales</taxon>
        <taxon>Vibrionaceae</taxon>
        <taxon>Photobacterium</taxon>
    </lineage>
</organism>